<dbReference type="InterPro" id="IPR043129">
    <property type="entry name" value="ATPase_NBD"/>
</dbReference>
<dbReference type="Gene3D" id="3.30.420.40">
    <property type="match status" value="1"/>
</dbReference>
<dbReference type="Proteomes" id="UP000565711">
    <property type="component" value="Unassembled WGS sequence"/>
</dbReference>
<dbReference type="AlphaFoldDB" id="A0A846XZX7"/>
<protein>
    <submittedName>
        <fullName evidence="1">ROK family protein</fullName>
    </submittedName>
</protein>
<dbReference type="EMBL" id="JAAXOP010000004">
    <property type="protein sequence ID" value="NKY50598.1"/>
    <property type="molecule type" value="Genomic_DNA"/>
</dbReference>
<gene>
    <name evidence="1" type="ORF">HGA08_10280</name>
</gene>
<dbReference type="SUPFAM" id="SSF53067">
    <property type="entry name" value="Actin-like ATPase domain"/>
    <property type="match status" value="1"/>
</dbReference>
<dbReference type="RefSeq" id="WP_067871510.1">
    <property type="nucleotide sequence ID" value="NZ_JAAXOP010000004.1"/>
</dbReference>
<evidence type="ECO:0000313" key="1">
    <source>
        <dbReference type="EMBL" id="NKY50598.1"/>
    </source>
</evidence>
<accession>A0A846XZX7</accession>
<keyword evidence="2" id="KW-1185">Reference proteome</keyword>
<organism evidence="1 2">
    <name type="scientific">Nocardia vermiculata</name>
    <dbReference type="NCBI Taxonomy" id="257274"/>
    <lineage>
        <taxon>Bacteria</taxon>
        <taxon>Bacillati</taxon>
        <taxon>Actinomycetota</taxon>
        <taxon>Actinomycetes</taxon>
        <taxon>Mycobacteriales</taxon>
        <taxon>Nocardiaceae</taxon>
        <taxon>Nocardia</taxon>
    </lineage>
</organism>
<evidence type="ECO:0000313" key="2">
    <source>
        <dbReference type="Proteomes" id="UP000565711"/>
    </source>
</evidence>
<reference evidence="1 2" key="1">
    <citation type="submission" date="2020-04" db="EMBL/GenBank/DDBJ databases">
        <title>MicrobeNet Type strains.</title>
        <authorList>
            <person name="Nicholson A.C."/>
        </authorList>
    </citation>
    <scope>NUCLEOTIDE SEQUENCE [LARGE SCALE GENOMIC DNA]</scope>
    <source>
        <strain evidence="1 2">JCM 12354</strain>
    </source>
</reference>
<proteinExistence type="predicted"/>
<name>A0A846XZX7_9NOCA</name>
<sequence length="174" mass="17793">MSVLALALDGESFVAGPVTVDIAARTVCRIPIPADAAWRACRDLLLDVAGEDEITAVGICCPGPLDVVAGVVAPASIPQWGHGFALTAAVRRVFPAALVELASDATCASLAHESFGAAPDMTGLAGAGVLALLAEEYADRLPASAHPGGYDSRLGRARTAHRLGGRMSCVHRGR</sequence>
<comment type="caution">
    <text evidence="1">The sequence shown here is derived from an EMBL/GenBank/DDBJ whole genome shotgun (WGS) entry which is preliminary data.</text>
</comment>